<feature type="domain" description="HTH cro/C1-type" evidence="2">
    <location>
        <begin position="6"/>
        <end position="42"/>
    </location>
</feature>
<keyword evidence="1" id="KW-0812">Transmembrane</keyword>
<dbReference type="RefSeq" id="WP_321551548.1">
    <property type="nucleotide sequence ID" value="NZ_JAXIVS010000024.1"/>
</dbReference>
<dbReference type="SMART" id="SM00530">
    <property type="entry name" value="HTH_XRE"/>
    <property type="match status" value="1"/>
</dbReference>
<dbReference type="InterPro" id="IPR010982">
    <property type="entry name" value="Lambda_DNA-bd_dom_sf"/>
</dbReference>
<dbReference type="CDD" id="cd00093">
    <property type="entry name" value="HTH_XRE"/>
    <property type="match status" value="1"/>
</dbReference>
<keyword evidence="1" id="KW-1133">Transmembrane helix</keyword>
<dbReference type="Pfam" id="PF01381">
    <property type="entry name" value="HTH_3"/>
    <property type="match status" value="1"/>
</dbReference>
<accession>A0ABU5HH99</accession>
<dbReference type="Gene3D" id="1.10.260.40">
    <property type="entry name" value="lambda repressor-like DNA-binding domains"/>
    <property type="match status" value="1"/>
</dbReference>
<gene>
    <name evidence="3" type="ORF">SYV04_40985</name>
</gene>
<feature type="transmembrane region" description="Helical" evidence="1">
    <location>
        <begin position="66"/>
        <end position="84"/>
    </location>
</feature>
<evidence type="ECO:0000313" key="3">
    <source>
        <dbReference type="EMBL" id="MDY7232834.1"/>
    </source>
</evidence>
<reference evidence="3 4" key="1">
    <citation type="submission" date="2023-12" db="EMBL/GenBank/DDBJ databases">
        <title>the genome sequence of Hyalangium sp. s54d21.</title>
        <authorList>
            <person name="Zhang X."/>
        </authorList>
    </citation>
    <scope>NUCLEOTIDE SEQUENCE [LARGE SCALE GENOMIC DNA]</scope>
    <source>
        <strain evidence="4">s54d21</strain>
    </source>
</reference>
<evidence type="ECO:0000259" key="2">
    <source>
        <dbReference type="PROSITE" id="PS50943"/>
    </source>
</evidence>
<evidence type="ECO:0000313" key="4">
    <source>
        <dbReference type="Proteomes" id="UP001291309"/>
    </source>
</evidence>
<proteinExistence type="predicted"/>
<dbReference type="Proteomes" id="UP001291309">
    <property type="component" value="Unassembled WGS sequence"/>
</dbReference>
<keyword evidence="1" id="KW-0472">Membrane</keyword>
<organism evidence="3 4">
    <name type="scientific">Hyalangium rubrum</name>
    <dbReference type="NCBI Taxonomy" id="3103134"/>
    <lineage>
        <taxon>Bacteria</taxon>
        <taxon>Pseudomonadati</taxon>
        <taxon>Myxococcota</taxon>
        <taxon>Myxococcia</taxon>
        <taxon>Myxococcales</taxon>
        <taxon>Cystobacterineae</taxon>
        <taxon>Archangiaceae</taxon>
        <taxon>Hyalangium</taxon>
    </lineage>
</organism>
<name>A0ABU5HH99_9BACT</name>
<dbReference type="PROSITE" id="PS50943">
    <property type="entry name" value="HTH_CROC1"/>
    <property type="match status" value="1"/>
</dbReference>
<dbReference type="InterPro" id="IPR001387">
    <property type="entry name" value="Cro/C1-type_HTH"/>
</dbReference>
<keyword evidence="4" id="KW-1185">Reference proteome</keyword>
<comment type="caution">
    <text evidence="3">The sequence shown here is derived from an EMBL/GenBank/DDBJ whole genome shotgun (WGS) entry which is preliminary data.</text>
</comment>
<dbReference type="EMBL" id="JAXIVS010000024">
    <property type="protein sequence ID" value="MDY7232834.1"/>
    <property type="molecule type" value="Genomic_DNA"/>
</dbReference>
<sequence length="104" mass="11184">MTKEEIKKVRDGLGLTQEQFAQLLGVHTLTVSKWERGLLSPSPYQGSLISSFAKARERSASTGGATVAKVLMGAGVAAALFFLLKHAFDEEEAQPSAKGRGHQR</sequence>
<evidence type="ECO:0000256" key="1">
    <source>
        <dbReference type="SAM" id="Phobius"/>
    </source>
</evidence>
<protein>
    <submittedName>
        <fullName evidence="3">Helix-turn-helix domain-containing protein</fullName>
    </submittedName>
</protein>
<dbReference type="SUPFAM" id="SSF47413">
    <property type="entry name" value="lambda repressor-like DNA-binding domains"/>
    <property type="match status" value="1"/>
</dbReference>